<reference evidence="1" key="1">
    <citation type="journal article" date="2023" name="Mol. Ecol. Resour.">
        <title>Chromosome-level genome assembly of a triploid poplar Populus alba 'Berolinensis'.</title>
        <authorList>
            <person name="Chen S."/>
            <person name="Yu Y."/>
            <person name="Wang X."/>
            <person name="Wang S."/>
            <person name="Zhang T."/>
            <person name="Zhou Y."/>
            <person name="He R."/>
            <person name="Meng N."/>
            <person name="Wang Y."/>
            <person name="Liu W."/>
            <person name="Liu Z."/>
            <person name="Liu J."/>
            <person name="Guo Q."/>
            <person name="Huang H."/>
            <person name="Sederoff R.R."/>
            <person name="Wang G."/>
            <person name="Qu G."/>
            <person name="Chen S."/>
        </authorList>
    </citation>
    <scope>NUCLEOTIDE SEQUENCE</scope>
    <source>
        <strain evidence="1">SC-2020</strain>
    </source>
</reference>
<protein>
    <submittedName>
        <fullName evidence="1">Uncharacterized protein</fullName>
    </submittedName>
</protein>
<evidence type="ECO:0000313" key="2">
    <source>
        <dbReference type="Proteomes" id="UP001164929"/>
    </source>
</evidence>
<evidence type="ECO:0000313" key="1">
    <source>
        <dbReference type="EMBL" id="KAJ6970522.1"/>
    </source>
</evidence>
<organism evidence="1 2">
    <name type="scientific">Populus alba x Populus x berolinensis</name>
    <dbReference type="NCBI Taxonomy" id="444605"/>
    <lineage>
        <taxon>Eukaryota</taxon>
        <taxon>Viridiplantae</taxon>
        <taxon>Streptophyta</taxon>
        <taxon>Embryophyta</taxon>
        <taxon>Tracheophyta</taxon>
        <taxon>Spermatophyta</taxon>
        <taxon>Magnoliopsida</taxon>
        <taxon>eudicotyledons</taxon>
        <taxon>Gunneridae</taxon>
        <taxon>Pentapetalae</taxon>
        <taxon>rosids</taxon>
        <taxon>fabids</taxon>
        <taxon>Malpighiales</taxon>
        <taxon>Salicaceae</taxon>
        <taxon>Saliceae</taxon>
        <taxon>Populus</taxon>
    </lineage>
</organism>
<comment type="caution">
    <text evidence="1">The sequence shown here is derived from an EMBL/GenBank/DDBJ whole genome shotgun (WGS) entry which is preliminary data.</text>
</comment>
<dbReference type="Proteomes" id="UP001164929">
    <property type="component" value="Chromosome 15"/>
</dbReference>
<gene>
    <name evidence="1" type="ORF">NC653_034959</name>
</gene>
<keyword evidence="2" id="KW-1185">Reference proteome</keyword>
<proteinExistence type="predicted"/>
<sequence length="102" mass="11768">MASTWPEHELREDGEVFVFVGFVDFEEKKMRRWGGDLVMDLELLKKTNSWFSTFKNLVLVAGVASLRTQQIEMFHGREQSTLEDNDACVRKLSDISRLENAG</sequence>
<dbReference type="AlphaFoldDB" id="A0AAD6PWM6"/>
<name>A0AAD6PWM6_9ROSI</name>
<accession>A0AAD6PWM6</accession>
<dbReference type="EMBL" id="JAQIZT010000015">
    <property type="protein sequence ID" value="KAJ6970522.1"/>
    <property type="molecule type" value="Genomic_DNA"/>
</dbReference>